<proteinExistence type="predicted"/>
<protein>
    <submittedName>
        <fullName evidence="2">Uncharacterized protein</fullName>
    </submittedName>
</protein>
<reference evidence="2 3" key="1">
    <citation type="submission" date="2024-06" db="EMBL/GenBank/DDBJ databases">
        <title>A chromosome level genome sequence of Diviner's sage (Salvia divinorum).</title>
        <authorList>
            <person name="Ford S.A."/>
            <person name="Ro D.-K."/>
            <person name="Ness R.W."/>
            <person name="Phillips M.A."/>
        </authorList>
    </citation>
    <scope>NUCLEOTIDE SEQUENCE [LARGE SCALE GENOMIC DNA]</scope>
    <source>
        <strain evidence="2">SAF-2024a</strain>
        <tissue evidence="2">Leaf</tissue>
    </source>
</reference>
<keyword evidence="3" id="KW-1185">Reference proteome</keyword>
<dbReference type="PANTHER" id="PTHR35046:SF18">
    <property type="entry name" value="RNA-DIRECTED DNA POLYMERASE"/>
    <property type="match status" value="1"/>
</dbReference>
<comment type="caution">
    <text evidence="2">The sequence shown here is derived from an EMBL/GenBank/DDBJ whole genome shotgun (WGS) entry which is preliminary data.</text>
</comment>
<evidence type="ECO:0000256" key="1">
    <source>
        <dbReference type="SAM" id="MobiDB-lite"/>
    </source>
</evidence>
<feature type="region of interest" description="Disordered" evidence="1">
    <location>
        <begin position="67"/>
        <end position="170"/>
    </location>
</feature>
<evidence type="ECO:0000313" key="2">
    <source>
        <dbReference type="EMBL" id="KAL1543967.1"/>
    </source>
</evidence>
<accession>A0ABD1GIN2</accession>
<dbReference type="Proteomes" id="UP001567538">
    <property type="component" value="Unassembled WGS sequence"/>
</dbReference>
<evidence type="ECO:0000313" key="3">
    <source>
        <dbReference type="Proteomes" id="UP001567538"/>
    </source>
</evidence>
<gene>
    <name evidence="2" type="ORF">AAHA92_20876</name>
</gene>
<dbReference type="EMBL" id="JBEAFC010000008">
    <property type="protein sequence ID" value="KAL1543967.1"/>
    <property type="molecule type" value="Genomic_DNA"/>
</dbReference>
<dbReference type="AlphaFoldDB" id="A0ABD1GIN2"/>
<feature type="compositionally biased region" description="Basic residues" evidence="1">
    <location>
        <begin position="99"/>
        <end position="113"/>
    </location>
</feature>
<dbReference type="PANTHER" id="PTHR35046">
    <property type="entry name" value="ZINC KNUCKLE (CCHC-TYPE) FAMILY PROTEIN"/>
    <property type="match status" value="1"/>
</dbReference>
<organism evidence="2 3">
    <name type="scientific">Salvia divinorum</name>
    <name type="common">Maria pastora</name>
    <name type="synonym">Diviner's sage</name>
    <dbReference type="NCBI Taxonomy" id="28513"/>
    <lineage>
        <taxon>Eukaryota</taxon>
        <taxon>Viridiplantae</taxon>
        <taxon>Streptophyta</taxon>
        <taxon>Embryophyta</taxon>
        <taxon>Tracheophyta</taxon>
        <taxon>Spermatophyta</taxon>
        <taxon>Magnoliopsida</taxon>
        <taxon>eudicotyledons</taxon>
        <taxon>Gunneridae</taxon>
        <taxon>Pentapetalae</taxon>
        <taxon>asterids</taxon>
        <taxon>lamiids</taxon>
        <taxon>Lamiales</taxon>
        <taxon>Lamiaceae</taxon>
        <taxon>Nepetoideae</taxon>
        <taxon>Mentheae</taxon>
        <taxon>Salviinae</taxon>
        <taxon>Salvia</taxon>
        <taxon>Salvia subgen. Calosphace</taxon>
    </lineage>
</organism>
<name>A0ABD1GIN2_SALDI</name>
<feature type="compositionally biased region" description="Acidic residues" evidence="1">
    <location>
        <begin position="148"/>
        <end position="170"/>
    </location>
</feature>
<sequence>MVGDSVAPNLCGHDHKDGSMSERDCVLLRRLEQHLDRRFDSLQTQIEGVTTRLETLEMDVGSSSRINRIRRENQRHHRRVVCKEQPSEVESTDSEHSHRSNRSRVPLKSKRSQHSTSDSSEVLPLRAYRSHVEHVSREANSNLAGKEVDDEEAEFCDPDEDGSVNDDDPNDDLLAGVCRRVLTAPKVEDSQTQRHQLFRTCCTIKGKIFTILIDGESMENIIGGKVARTLELQMEPHPNPYTLGWIATTSGGIRVAQCCKFDVSSCHDGRTNVYSFEKEEQTQCLH</sequence>